<dbReference type="InterPro" id="IPR051470">
    <property type="entry name" value="Thiol:disulfide_interchange"/>
</dbReference>
<dbReference type="Proteomes" id="UP000190322">
    <property type="component" value="Unassembled WGS sequence"/>
</dbReference>
<reference evidence="3 4" key="1">
    <citation type="submission" date="2017-02" db="EMBL/GenBank/DDBJ databases">
        <title>Draft genome sequence of Moraxella canis CCUG 8415A type strain.</title>
        <authorList>
            <person name="Engstrom-Jakobsson H."/>
            <person name="Salva-Serra F."/>
            <person name="Thorell K."/>
            <person name="Gonzales-Siles L."/>
            <person name="Karlsson R."/>
            <person name="Boulund F."/>
            <person name="Engstrand L."/>
            <person name="Moore E."/>
        </authorList>
    </citation>
    <scope>NUCLEOTIDE SEQUENCE [LARGE SCALE GENOMIC DNA]</scope>
    <source>
        <strain evidence="3 4">CCUG 8415A</strain>
    </source>
</reference>
<accession>A0A1S9ZLI5</accession>
<evidence type="ECO:0000259" key="2">
    <source>
        <dbReference type="Pfam" id="PF13098"/>
    </source>
</evidence>
<dbReference type="InterPro" id="IPR036249">
    <property type="entry name" value="Thioredoxin-like_sf"/>
</dbReference>
<organism evidence="3 4">
    <name type="scientific">Moraxella canis</name>
    <dbReference type="NCBI Taxonomy" id="90239"/>
    <lineage>
        <taxon>Bacteria</taxon>
        <taxon>Pseudomonadati</taxon>
        <taxon>Pseudomonadota</taxon>
        <taxon>Gammaproteobacteria</taxon>
        <taxon>Moraxellales</taxon>
        <taxon>Moraxellaceae</taxon>
        <taxon>Moraxella</taxon>
    </lineage>
</organism>
<evidence type="ECO:0000256" key="1">
    <source>
        <dbReference type="SAM" id="SignalP"/>
    </source>
</evidence>
<evidence type="ECO:0000313" key="3">
    <source>
        <dbReference type="EMBL" id="OOR84260.1"/>
    </source>
</evidence>
<sequence>MKLIVCVLALVFSLPLSLSASANTLDTHDAIRSKLTHLGLTTPITAIEPSPALGFHQITLADGNHLLISDGLDYIIQGTPSPNPSPITPIDHHIQKPLAMGTPISDAHRTALLNNLSAMNDMQDAAFYHTGIQGVLWGISGMGDTTFLITGDGRYLMDGAMASLKNGQFIEHSPMFEAAKNRHVFSTLNDTHLTIYPAKTAQKSVLYIASDINCPYCKVLHERIDELNIRGITVKIIGYPIYDESLKPMQQIWCEQNNAKRAVLLSAAMKGMTLSARSACQSSQSTLFATQKQALPLAIMGTPAVFDAQGRLFMGDLTNHEIYEFLSLE</sequence>
<dbReference type="SUPFAM" id="SSF52833">
    <property type="entry name" value="Thioredoxin-like"/>
    <property type="match status" value="1"/>
</dbReference>
<dbReference type="PANTHER" id="PTHR35272">
    <property type="entry name" value="THIOL:DISULFIDE INTERCHANGE PROTEIN DSBC-RELATED"/>
    <property type="match status" value="1"/>
</dbReference>
<feature type="chain" id="PRO_5012006773" description="Thioredoxin-like fold domain-containing protein" evidence="1">
    <location>
        <begin position="23"/>
        <end position="329"/>
    </location>
</feature>
<name>A0A1S9ZLI5_9GAMM</name>
<dbReference type="Pfam" id="PF13098">
    <property type="entry name" value="Thioredoxin_2"/>
    <property type="match status" value="1"/>
</dbReference>
<dbReference type="PANTHER" id="PTHR35272:SF3">
    <property type="entry name" value="THIOL:DISULFIDE INTERCHANGE PROTEIN DSBC"/>
    <property type="match status" value="1"/>
</dbReference>
<keyword evidence="1" id="KW-0732">Signal</keyword>
<protein>
    <recommendedName>
        <fullName evidence="2">Thioredoxin-like fold domain-containing protein</fullName>
    </recommendedName>
</protein>
<dbReference type="RefSeq" id="WP_078255907.1">
    <property type="nucleotide sequence ID" value="NZ_MUXT01000005.1"/>
</dbReference>
<dbReference type="EMBL" id="MUXT01000005">
    <property type="protein sequence ID" value="OOR84260.1"/>
    <property type="molecule type" value="Genomic_DNA"/>
</dbReference>
<dbReference type="Gene3D" id="3.40.30.10">
    <property type="entry name" value="Glutaredoxin"/>
    <property type="match status" value="1"/>
</dbReference>
<dbReference type="AlphaFoldDB" id="A0A1S9ZLI5"/>
<comment type="caution">
    <text evidence="3">The sequence shown here is derived from an EMBL/GenBank/DDBJ whole genome shotgun (WGS) entry which is preliminary data.</text>
</comment>
<feature type="domain" description="Thioredoxin-like fold" evidence="2">
    <location>
        <begin position="198"/>
        <end position="311"/>
    </location>
</feature>
<feature type="signal peptide" evidence="1">
    <location>
        <begin position="1"/>
        <end position="22"/>
    </location>
</feature>
<dbReference type="InterPro" id="IPR012336">
    <property type="entry name" value="Thioredoxin-like_fold"/>
</dbReference>
<proteinExistence type="predicted"/>
<gene>
    <name evidence="3" type="ORF">B0180_04865</name>
</gene>
<evidence type="ECO:0000313" key="4">
    <source>
        <dbReference type="Proteomes" id="UP000190322"/>
    </source>
</evidence>